<comment type="caution">
    <text evidence="2">The sequence shown here is derived from an EMBL/GenBank/DDBJ whole genome shotgun (WGS) entry which is preliminary data.</text>
</comment>
<dbReference type="PANTHER" id="PTHR43685">
    <property type="entry name" value="GLYCOSYLTRANSFERASE"/>
    <property type="match status" value="1"/>
</dbReference>
<dbReference type="InterPro" id="IPR001173">
    <property type="entry name" value="Glyco_trans_2-like"/>
</dbReference>
<evidence type="ECO:0000313" key="2">
    <source>
        <dbReference type="EMBL" id="GAA2623859.1"/>
    </source>
</evidence>
<dbReference type="Gene3D" id="3.90.550.10">
    <property type="entry name" value="Spore Coat Polysaccharide Biosynthesis Protein SpsA, Chain A"/>
    <property type="match status" value="1"/>
</dbReference>
<dbReference type="InterPro" id="IPR050834">
    <property type="entry name" value="Glycosyltransf_2"/>
</dbReference>
<dbReference type="EMBL" id="BAAATD010000011">
    <property type="protein sequence ID" value="GAA2623859.1"/>
    <property type="molecule type" value="Genomic_DNA"/>
</dbReference>
<reference evidence="3" key="1">
    <citation type="journal article" date="2019" name="Int. J. Syst. Evol. Microbiol.">
        <title>The Global Catalogue of Microorganisms (GCM) 10K type strain sequencing project: providing services to taxonomists for standard genome sequencing and annotation.</title>
        <authorList>
            <consortium name="The Broad Institute Genomics Platform"/>
            <consortium name="The Broad Institute Genome Sequencing Center for Infectious Disease"/>
            <person name="Wu L."/>
            <person name="Ma J."/>
        </authorList>
    </citation>
    <scope>NUCLEOTIDE SEQUENCE [LARGE SCALE GENOMIC DNA]</scope>
    <source>
        <strain evidence="3">JCM 6833</strain>
    </source>
</reference>
<dbReference type="PANTHER" id="PTHR43685:SF2">
    <property type="entry name" value="GLYCOSYLTRANSFERASE 2-LIKE DOMAIN-CONTAINING PROTEIN"/>
    <property type="match status" value="1"/>
</dbReference>
<sequence length="319" mass="35944">MTTLSVIVPMRDVAPYLGDLLLSLTRNTRDDFEFIVVDDGSRDATPSILADQAERVPGLTVIRNERSLGLSGARNRGLAASSGRLITYLDGDDWLAPGYLARAVEAIDTIGCDYIKTDHIQVFGRRRELHRAPQGRRGVKLDPRDGIMPAHGKTMVDFPYAWSGIYRRELADDGLLTFDEELLTAEDRPWIWRLHRTAASYAVVSLTGVFYRREVSGSLSQVGDARQLHFFDAFDKVMAQLETDPERDRFRRKAVQTYCAIIAHHLNERERLTPSLRQALRTRARATLRALPQETLAEVRPGLGRERLTLFAETLGIGL</sequence>
<dbReference type="Proteomes" id="UP001501509">
    <property type="component" value="Unassembled WGS sequence"/>
</dbReference>
<keyword evidence="3" id="KW-1185">Reference proteome</keyword>
<dbReference type="InterPro" id="IPR029044">
    <property type="entry name" value="Nucleotide-diphossugar_trans"/>
</dbReference>
<evidence type="ECO:0000313" key="3">
    <source>
        <dbReference type="Proteomes" id="UP001501509"/>
    </source>
</evidence>
<protein>
    <submittedName>
        <fullName evidence="2">Glycosyltransferase family 2 protein</fullName>
    </submittedName>
</protein>
<dbReference type="Pfam" id="PF00535">
    <property type="entry name" value="Glycos_transf_2"/>
    <property type="match status" value="1"/>
</dbReference>
<accession>A0ABP6CM90</accession>
<evidence type="ECO:0000259" key="1">
    <source>
        <dbReference type="Pfam" id="PF00535"/>
    </source>
</evidence>
<dbReference type="RefSeq" id="WP_344546782.1">
    <property type="nucleotide sequence ID" value="NZ_BAAATD010000011.1"/>
</dbReference>
<proteinExistence type="predicted"/>
<gene>
    <name evidence="2" type="ORF">GCM10010411_70170</name>
</gene>
<dbReference type="SUPFAM" id="SSF53448">
    <property type="entry name" value="Nucleotide-diphospho-sugar transferases"/>
    <property type="match status" value="1"/>
</dbReference>
<dbReference type="CDD" id="cd00761">
    <property type="entry name" value="Glyco_tranf_GTA_type"/>
    <property type="match status" value="1"/>
</dbReference>
<feature type="domain" description="Glycosyltransferase 2-like" evidence="1">
    <location>
        <begin position="5"/>
        <end position="135"/>
    </location>
</feature>
<organism evidence="2 3">
    <name type="scientific">Actinomadura fulvescens</name>
    <dbReference type="NCBI Taxonomy" id="46160"/>
    <lineage>
        <taxon>Bacteria</taxon>
        <taxon>Bacillati</taxon>
        <taxon>Actinomycetota</taxon>
        <taxon>Actinomycetes</taxon>
        <taxon>Streptosporangiales</taxon>
        <taxon>Thermomonosporaceae</taxon>
        <taxon>Actinomadura</taxon>
    </lineage>
</organism>
<name>A0ABP6CM90_9ACTN</name>